<dbReference type="InterPro" id="IPR001737">
    <property type="entry name" value="KsgA/Erm"/>
</dbReference>
<gene>
    <name evidence="8" type="ORF">CF15_02650</name>
</gene>
<dbReference type="PANTHER" id="PTHR11727">
    <property type="entry name" value="DIMETHYLADENOSINE TRANSFERASE"/>
    <property type="match status" value="1"/>
</dbReference>
<keyword evidence="2 6" id="KW-0489">Methyltransferase</keyword>
<keyword evidence="4 6" id="KW-0949">S-adenosyl-L-methionine</keyword>
<dbReference type="PROSITE" id="PS51689">
    <property type="entry name" value="SAM_RNA_A_N6_MT"/>
    <property type="match status" value="1"/>
</dbReference>
<dbReference type="InterPro" id="IPR011530">
    <property type="entry name" value="rRNA_adenine_dimethylase"/>
</dbReference>
<dbReference type="NCBIfam" id="TIGR00755">
    <property type="entry name" value="ksgA"/>
    <property type="match status" value="1"/>
</dbReference>
<keyword evidence="3 6" id="KW-0808">Transferase</keyword>
<feature type="binding site" evidence="6">
    <location>
        <position position="39"/>
    </location>
    <ligand>
        <name>S-adenosyl-L-methionine</name>
        <dbReference type="ChEBI" id="CHEBI:59789"/>
    </ligand>
</feature>
<dbReference type="PROSITE" id="PS01131">
    <property type="entry name" value="RRNA_A_DIMETH"/>
    <property type="match status" value="1"/>
</dbReference>
<dbReference type="AlphaFoldDB" id="A0A0V8RUH7"/>
<dbReference type="Gene3D" id="3.40.50.150">
    <property type="entry name" value="Vaccinia Virus protein VP39"/>
    <property type="match status" value="1"/>
</dbReference>
<feature type="binding site" evidence="6">
    <location>
        <position position="62"/>
    </location>
    <ligand>
        <name>S-adenosyl-L-methionine</name>
        <dbReference type="ChEBI" id="CHEBI:59789"/>
    </ligand>
</feature>
<evidence type="ECO:0000256" key="4">
    <source>
        <dbReference type="ARBA" id="ARBA00022691"/>
    </source>
</evidence>
<dbReference type="InterPro" id="IPR020598">
    <property type="entry name" value="rRNA_Ade_methylase_Trfase_N"/>
</dbReference>
<evidence type="ECO:0000313" key="8">
    <source>
        <dbReference type="EMBL" id="KSW11733.1"/>
    </source>
</evidence>
<feature type="binding site" evidence="6">
    <location>
        <position position="14"/>
    </location>
    <ligand>
        <name>S-adenosyl-L-methionine</name>
        <dbReference type="ChEBI" id="CHEBI:59789"/>
    </ligand>
</feature>
<evidence type="ECO:0000256" key="2">
    <source>
        <dbReference type="ARBA" id="ARBA00022603"/>
    </source>
</evidence>
<name>A0A0V8RUH7_PYROC</name>
<comment type="caution">
    <text evidence="8">The sequence shown here is derived from an EMBL/GenBank/DDBJ whole genome shotgun (WGS) entry which is preliminary data.</text>
</comment>
<dbReference type="OrthoDB" id="9883at2157"/>
<feature type="binding site" evidence="6">
    <location>
        <position position="104"/>
    </location>
    <ligand>
        <name>S-adenosyl-L-methionine</name>
        <dbReference type="ChEBI" id="CHEBI:59789"/>
    </ligand>
</feature>
<dbReference type="EMBL" id="LNTB01000001">
    <property type="protein sequence ID" value="KSW11733.1"/>
    <property type="molecule type" value="Genomic_DNA"/>
</dbReference>
<evidence type="ECO:0000256" key="1">
    <source>
        <dbReference type="ARBA" id="ARBA00022552"/>
    </source>
</evidence>
<dbReference type="SMART" id="SM00650">
    <property type="entry name" value="rADc"/>
    <property type="match status" value="1"/>
</dbReference>
<dbReference type="RefSeq" id="WP_058370410.1">
    <property type="nucleotide sequence ID" value="NZ_LNTB01000001.1"/>
</dbReference>
<evidence type="ECO:0000256" key="3">
    <source>
        <dbReference type="ARBA" id="ARBA00022679"/>
    </source>
</evidence>
<feature type="domain" description="Ribosomal RNA adenine methylase transferase N-terminal" evidence="7">
    <location>
        <begin position="21"/>
        <end position="187"/>
    </location>
</feature>
<sequence>MEPSPRASRRLGQNFLRARWVAREFARWACGFTRLLEIGVGQGFLTSEILRRCRPSLLVGIELDRRLMEWLGSLSFFHPVFAPVQADALSPPVVLERFDAVYGSIPYSITGPLLSLLSVEAQKPAMLLLQREVVDRIAARPAASSYGRITVLVQLVYRVKPGPVVPPSAFRPRPRVYSRIVVLEPREDRPGREELRRVEELTRCMFSGRNRKAAKQASRCLGLSRDEAEKLLGGRRVYELSPSDFYQLAVMA</sequence>
<dbReference type="GO" id="GO:0000179">
    <property type="term" value="F:rRNA (adenine-N6,N6-)-dimethyltransferase activity"/>
    <property type="evidence" value="ECO:0007669"/>
    <property type="project" value="UniProtKB-UniRule"/>
</dbReference>
<dbReference type="STRING" id="2309.CF15_02650"/>
<evidence type="ECO:0000259" key="7">
    <source>
        <dbReference type="SMART" id="SM00650"/>
    </source>
</evidence>
<accession>A0A0V8RUH7</accession>
<feature type="binding site" evidence="6">
    <location>
        <position position="16"/>
    </location>
    <ligand>
        <name>S-adenosyl-L-methionine</name>
        <dbReference type="ChEBI" id="CHEBI:59789"/>
    </ligand>
</feature>
<dbReference type="SUPFAM" id="SSF53335">
    <property type="entry name" value="S-adenosyl-L-methionine-dependent methyltransferases"/>
    <property type="match status" value="1"/>
</dbReference>
<proteinExistence type="inferred from homology"/>
<comment type="similarity">
    <text evidence="6">Belongs to the class I-like SAM-binding methyltransferase superfamily. rRNA adenine N(6)-methyltransferase family.</text>
</comment>
<dbReference type="GO" id="GO:0003723">
    <property type="term" value="F:RNA binding"/>
    <property type="evidence" value="ECO:0007669"/>
    <property type="project" value="UniProtKB-UniRule"/>
</dbReference>
<protein>
    <recommendedName>
        <fullName evidence="7">Ribosomal RNA adenine methylase transferase N-terminal domain-containing protein</fullName>
    </recommendedName>
</protein>
<evidence type="ECO:0000313" key="9">
    <source>
        <dbReference type="Proteomes" id="UP000053352"/>
    </source>
</evidence>
<dbReference type="Pfam" id="PF00398">
    <property type="entry name" value="RrnaAD"/>
    <property type="match status" value="1"/>
</dbReference>
<evidence type="ECO:0000256" key="6">
    <source>
        <dbReference type="PROSITE-ProRule" id="PRU01026"/>
    </source>
</evidence>
<dbReference type="Proteomes" id="UP000053352">
    <property type="component" value="Unassembled WGS sequence"/>
</dbReference>
<reference evidence="8 9" key="1">
    <citation type="submission" date="2015-11" db="EMBL/GenBank/DDBJ databases">
        <title>Genome sequence of Pyrodictium occultum PL-19, a marine hyperthermophilic archaeon isolated from Volcano, Italy.</title>
        <authorList>
            <person name="Utturkar S."/>
            <person name="Huber H."/>
            <person name="Leptihn S."/>
            <person name="Brown S."/>
            <person name="Stetter K.O."/>
            <person name="Podar M."/>
        </authorList>
    </citation>
    <scope>NUCLEOTIDE SEQUENCE [LARGE SCALE GENOMIC DNA]</scope>
    <source>
        <strain evidence="8 9">PL-19</strain>
    </source>
</reference>
<keyword evidence="5 6" id="KW-0694">RNA-binding</keyword>
<organism evidence="8 9">
    <name type="scientific">Pyrodictium occultum</name>
    <dbReference type="NCBI Taxonomy" id="2309"/>
    <lineage>
        <taxon>Archaea</taxon>
        <taxon>Thermoproteota</taxon>
        <taxon>Thermoprotei</taxon>
        <taxon>Desulfurococcales</taxon>
        <taxon>Pyrodictiaceae</taxon>
        <taxon>Pyrodictium</taxon>
    </lineage>
</organism>
<feature type="binding site" evidence="6">
    <location>
        <position position="87"/>
    </location>
    <ligand>
        <name>S-adenosyl-L-methionine</name>
        <dbReference type="ChEBI" id="CHEBI:59789"/>
    </ligand>
</feature>
<evidence type="ECO:0000256" key="5">
    <source>
        <dbReference type="ARBA" id="ARBA00022884"/>
    </source>
</evidence>
<dbReference type="InterPro" id="IPR029063">
    <property type="entry name" value="SAM-dependent_MTases_sf"/>
</dbReference>
<dbReference type="InterPro" id="IPR020596">
    <property type="entry name" value="rRNA_Ade_Mease_Trfase_CS"/>
</dbReference>
<keyword evidence="9" id="KW-1185">Reference proteome</keyword>
<dbReference type="PANTHER" id="PTHR11727:SF7">
    <property type="entry name" value="DIMETHYLADENOSINE TRANSFERASE-RELATED"/>
    <property type="match status" value="1"/>
</dbReference>
<keyword evidence="1" id="KW-0698">rRNA processing</keyword>